<sequence length="246" mass="27444">MGYSFLPRRGQDSVFTVAASEAMLSSTLHRAMPGVYGVYTFSRELSGRPGVHVIAARCAPMEVILAAHSTCVMNVISYNKAYCLFPRATLEERRSLMTSVAVGPGRLGTAGFFKNSDTGHRLITTLPPEETSMDRPSRSFPCGPRWIGDRDTWLIQLNMRDVLPPPPPNAVSSPRRHDPVVMTSFSMRYDDDEGATLHFYVVDSPAIRYAFVCGDEDTAEYLAHVLLAKTDEEEYRITSTPWVDWT</sequence>
<protein>
    <submittedName>
        <fullName evidence="1">Uncharacterized protein</fullName>
    </submittedName>
</protein>
<proteinExistence type="predicted"/>
<name>A0ACC1Q8G8_9APHY</name>
<dbReference type="Proteomes" id="UP001144978">
    <property type="component" value="Unassembled WGS sequence"/>
</dbReference>
<accession>A0ACC1Q8G8</accession>
<comment type="caution">
    <text evidence="1">The sequence shown here is derived from an EMBL/GenBank/DDBJ whole genome shotgun (WGS) entry which is preliminary data.</text>
</comment>
<keyword evidence="2" id="KW-1185">Reference proteome</keyword>
<dbReference type="EMBL" id="JANSHE010000183">
    <property type="protein sequence ID" value="KAJ3014961.1"/>
    <property type="molecule type" value="Genomic_DNA"/>
</dbReference>
<evidence type="ECO:0000313" key="2">
    <source>
        <dbReference type="Proteomes" id="UP001144978"/>
    </source>
</evidence>
<gene>
    <name evidence="1" type="ORF">NUW54_g1164</name>
</gene>
<organism evidence="1 2">
    <name type="scientific">Trametes sanguinea</name>
    <dbReference type="NCBI Taxonomy" id="158606"/>
    <lineage>
        <taxon>Eukaryota</taxon>
        <taxon>Fungi</taxon>
        <taxon>Dikarya</taxon>
        <taxon>Basidiomycota</taxon>
        <taxon>Agaricomycotina</taxon>
        <taxon>Agaricomycetes</taxon>
        <taxon>Polyporales</taxon>
        <taxon>Polyporaceae</taxon>
        <taxon>Trametes</taxon>
    </lineage>
</organism>
<evidence type="ECO:0000313" key="1">
    <source>
        <dbReference type="EMBL" id="KAJ3014961.1"/>
    </source>
</evidence>
<reference evidence="1" key="1">
    <citation type="submission" date="2022-08" db="EMBL/GenBank/DDBJ databases">
        <title>Genome Sequence of Pycnoporus sanguineus.</title>
        <authorList>
            <person name="Buettner E."/>
        </authorList>
    </citation>
    <scope>NUCLEOTIDE SEQUENCE</scope>
    <source>
        <strain evidence="1">CG-C14</strain>
    </source>
</reference>